<evidence type="ECO:0000313" key="1">
    <source>
        <dbReference type="EMBL" id="CEM47185.1"/>
    </source>
</evidence>
<feature type="non-terminal residue" evidence="1">
    <location>
        <position position="1"/>
    </location>
</feature>
<dbReference type="EMBL" id="CDMZ01003668">
    <property type="protein sequence ID" value="CEM47185.1"/>
    <property type="molecule type" value="Genomic_DNA"/>
</dbReference>
<dbReference type="VEuPathDB" id="CryptoDB:Cvel_1299"/>
<name>A0A0G4HSD8_9ALVE</name>
<reference evidence="1" key="1">
    <citation type="submission" date="2014-11" db="EMBL/GenBank/DDBJ databases">
        <authorList>
            <person name="Otto D Thomas"/>
            <person name="Naeem Raeece"/>
        </authorList>
    </citation>
    <scope>NUCLEOTIDE SEQUENCE</scope>
</reference>
<sequence>EANSLYQKVTDTTHVMTAMEQLQPSEFTAKTKMSMESERAPALARLREVQEEMDYLV</sequence>
<protein>
    <submittedName>
        <fullName evidence="1">Uncharacterized protein</fullName>
    </submittedName>
</protein>
<gene>
    <name evidence="1" type="ORF">Cvel_1299</name>
</gene>
<proteinExistence type="predicted"/>
<dbReference type="AlphaFoldDB" id="A0A0G4HSD8"/>
<organism evidence="1">
    <name type="scientific">Chromera velia CCMP2878</name>
    <dbReference type="NCBI Taxonomy" id="1169474"/>
    <lineage>
        <taxon>Eukaryota</taxon>
        <taxon>Sar</taxon>
        <taxon>Alveolata</taxon>
        <taxon>Colpodellida</taxon>
        <taxon>Chromeraceae</taxon>
        <taxon>Chromera</taxon>
    </lineage>
</organism>
<accession>A0A0G4HSD8</accession>